<protein>
    <submittedName>
        <fullName evidence="1">Uncharacterized protein</fullName>
    </submittedName>
</protein>
<keyword evidence="2" id="KW-1185">Reference proteome</keyword>
<organism evidence="1 2">
    <name type="scientific">Ferrovibrio xuzhouensis</name>
    <dbReference type="NCBI Taxonomy" id="1576914"/>
    <lineage>
        <taxon>Bacteria</taxon>
        <taxon>Pseudomonadati</taxon>
        <taxon>Pseudomonadota</taxon>
        <taxon>Alphaproteobacteria</taxon>
        <taxon>Rhodospirillales</taxon>
        <taxon>Rhodospirillaceae</taxon>
        <taxon>Ferrovibrio</taxon>
    </lineage>
</organism>
<dbReference type="EMBL" id="JBHRYJ010000001">
    <property type="protein sequence ID" value="MFC3674184.1"/>
    <property type="molecule type" value="Genomic_DNA"/>
</dbReference>
<accession>A0ABV7V9Q0</accession>
<dbReference type="RefSeq" id="WP_379720683.1">
    <property type="nucleotide sequence ID" value="NZ_JBHRYJ010000001.1"/>
</dbReference>
<name>A0ABV7V9Q0_9PROT</name>
<evidence type="ECO:0000313" key="1">
    <source>
        <dbReference type="EMBL" id="MFC3674184.1"/>
    </source>
</evidence>
<gene>
    <name evidence="1" type="ORF">ACFOOQ_01435</name>
</gene>
<comment type="caution">
    <text evidence="1">The sequence shown here is derived from an EMBL/GenBank/DDBJ whole genome shotgun (WGS) entry which is preliminary data.</text>
</comment>
<reference evidence="2" key="1">
    <citation type="journal article" date="2019" name="Int. J. Syst. Evol. Microbiol.">
        <title>The Global Catalogue of Microorganisms (GCM) 10K type strain sequencing project: providing services to taxonomists for standard genome sequencing and annotation.</title>
        <authorList>
            <consortium name="The Broad Institute Genomics Platform"/>
            <consortium name="The Broad Institute Genome Sequencing Center for Infectious Disease"/>
            <person name="Wu L."/>
            <person name="Ma J."/>
        </authorList>
    </citation>
    <scope>NUCLEOTIDE SEQUENCE [LARGE SCALE GENOMIC DNA]</scope>
    <source>
        <strain evidence="2">KCTC 42182</strain>
    </source>
</reference>
<proteinExistence type="predicted"/>
<sequence length="174" mass="19475">MAVYPAPSWQHSADPAKDSEFYRNQNGSSFILEQIPKGEKFEKWSRLYAIAAVKVEGLTLKDFINRSLAPFYNACGKENFFVTPLQQSAESVLLHVLCQNSPAGPAKFGYGDGVGEITVMRFGQVGSTLIKVYQHWRGKSFIATDTSTWPVPKEEVGMMMNRFTTIRFVGKPGR</sequence>
<evidence type="ECO:0000313" key="2">
    <source>
        <dbReference type="Proteomes" id="UP001595711"/>
    </source>
</evidence>
<dbReference type="Proteomes" id="UP001595711">
    <property type="component" value="Unassembled WGS sequence"/>
</dbReference>